<evidence type="ECO:0000256" key="12">
    <source>
        <dbReference type="ARBA" id="ARBA00023157"/>
    </source>
</evidence>
<keyword evidence="13" id="KW-0325">Glycoprotein</keyword>
<evidence type="ECO:0000256" key="3">
    <source>
        <dbReference type="ARBA" id="ARBA00022676"/>
    </source>
</evidence>
<dbReference type="InterPro" id="IPR043538">
    <property type="entry name" value="XYLT"/>
</dbReference>
<dbReference type="RefSeq" id="WP_165270898.1">
    <property type="nucleotide sequence ID" value="NZ_JAALLS010000025.1"/>
</dbReference>
<evidence type="ECO:0000256" key="10">
    <source>
        <dbReference type="ARBA" id="ARBA00023034"/>
    </source>
</evidence>
<sequence>MKINYLILAHTNFEHLDRLISALDQQGVNFFIHIDKTATQNYHNNKANVHVVEDRIDITWGGFGMVVATIKLLQLAYRTSGEGYYCLISGADYPVRSNERITKELAKGYERINIKAAPLPHKKMERFEYYHFDFKWRKLMTLSEKVITGLAKLFGIKRDIPFKIYVGSQWFVLSHQCVGYILQQLSNEPDYIDFFRYTKIPDEAFFHTIIGNSYFLKHTKPCVTYMDWGDGTGPELIAEEHVNRLKRVSKIEGTYGDFYPLFARKFNNNSKGVVKKIDEELRGIKV</sequence>
<evidence type="ECO:0000256" key="14">
    <source>
        <dbReference type="ARBA" id="ARBA00042865"/>
    </source>
</evidence>
<comment type="subcellular location">
    <subcellularLocation>
        <location evidence="2">Endoplasmic reticulum membrane</location>
        <topology evidence="2">Single-pass type II membrane protein</topology>
    </subcellularLocation>
    <subcellularLocation>
        <location evidence="1">Golgi apparatus membrane</location>
        <topology evidence="1">Single-pass type II membrane protein</topology>
    </subcellularLocation>
</comment>
<dbReference type="GO" id="GO:0030158">
    <property type="term" value="F:protein xylosyltransferase activity"/>
    <property type="evidence" value="ECO:0007669"/>
    <property type="project" value="InterPro"/>
</dbReference>
<keyword evidence="6" id="KW-0479">Metal-binding</keyword>
<keyword evidence="10" id="KW-0333">Golgi apparatus</keyword>
<evidence type="ECO:0000256" key="1">
    <source>
        <dbReference type="ARBA" id="ARBA00004323"/>
    </source>
</evidence>
<proteinExistence type="predicted"/>
<keyword evidence="9" id="KW-1133">Transmembrane helix</keyword>
<keyword evidence="8" id="KW-0735">Signal-anchor</keyword>
<evidence type="ECO:0000256" key="13">
    <source>
        <dbReference type="ARBA" id="ARBA00023180"/>
    </source>
</evidence>
<organism evidence="15 16">
    <name type="scientific">Fodinibius halophilus</name>
    <dbReference type="NCBI Taxonomy" id="1736908"/>
    <lineage>
        <taxon>Bacteria</taxon>
        <taxon>Pseudomonadati</taxon>
        <taxon>Balneolota</taxon>
        <taxon>Balneolia</taxon>
        <taxon>Balneolales</taxon>
        <taxon>Balneolaceae</taxon>
        <taxon>Fodinibius</taxon>
    </lineage>
</organism>
<evidence type="ECO:0000256" key="9">
    <source>
        <dbReference type="ARBA" id="ARBA00022989"/>
    </source>
</evidence>
<gene>
    <name evidence="15" type="ORF">G3569_15630</name>
</gene>
<name>A0A6M1T130_9BACT</name>
<evidence type="ECO:0000256" key="4">
    <source>
        <dbReference type="ARBA" id="ARBA00022679"/>
    </source>
</evidence>
<dbReference type="GO" id="GO:0046872">
    <property type="term" value="F:metal ion binding"/>
    <property type="evidence" value="ECO:0007669"/>
    <property type="project" value="UniProtKB-KW"/>
</dbReference>
<evidence type="ECO:0000256" key="8">
    <source>
        <dbReference type="ARBA" id="ARBA00022968"/>
    </source>
</evidence>
<evidence type="ECO:0000313" key="15">
    <source>
        <dbReference type="EMBL" id="NGP89788.1"/>
    </source>
</evidence>
<accession>A0A6M1T130</accession>
<dbReference type="Proteomes" id="UP000479132">
    <property type="component" value="Unassembled WGS sequence"/>
</dbReference>
<dbReference type="InterPro" id="IPR003406">
    <property type="entry name" value="Glyco_trans_14"/>
</dbReference>
<keyword evidence="11" id="KW-0472">Membrane</keyword>
<keyword evidence="12" id="KW-1015">Disulfide bond</keyword>
<keyword evidence="5" id="KW-0812">Transmembrane</keyword>
<evidence type="ECO:0000256" key="6">
    <source>
        <dbReference type="ARBA" id="ARBA00022723"/>
    </source>
</evidence>
<protein>
    <recommendedName>
        <fullName evidence="14">Peptide O-xylosyltransferase</fullName>
    </recommendedName>
</protein>
<keyword evidence="16" id="KW-1185">Reference proteome</keyword>
<dbReference type="PANTHER" id="PTHR46025:SF3">
    <property type="entry name" value="XYLOSYLTRANSFERASE OXT"/>
    <property type="match status" value="1"/>
</dbReference>
<keyword evidence="7" id="KW-0256">Endoplasmic reticulum</keyword>
<dbReference type="PANTHER" id="PTHR46025">
    <property type="entry name" value="XYLOSYLTRANSFERASE OXT"/>
    <property type="match status" value="1"/>
</dbReference>
<evidence type="ECO:0000256" key="7">
    <source>
        <dbReference type="ARBA" id="ARBA00022824"/>
    </source>
</evidence>
<evidence type="ECO:0000256" key="5">
    <source>
        <dbReference type="ARBA" id="ARBA00022692"/>
    </source>
</evidence>
<evidence type="ECO:0000256" key="2">
    <source>
        <dbReference type="ARBA" id="ARBA00004648"/>
    </source>
</evidence>
<comment type="caution">
    <text evidence="15">The sequence shown here is derived from an EMBL/GenBank/DDBJ whole genome shotgun (WGS) entry which is preliminary data.</text>
</comment>
<evidence type="ECO:0000256" key="11">
    <source>
        <dbReference type="ARBA" id="ARBA00023136"/>
    </source>
</evidence>
<dbReference type="GO" id="GO:0016020">
    <property type="term" value="C:membrane"/>
    <property type="evidence" value="ECO:0007669"/>
    <property type="project" value="InterPro"/>
</dbReference>
<evidence type="ECO:0000313" key="16">
    <source>
        <dbReference type="Proteomes" id="UP000479132"/>
    </source>
</evidence>
<dbReference type="Pfam" id="PF02485">
    <property type="entry name" value="Branch"/>
    <property type="match status" value="1"/>
</dbReference>
<keyword evidence="3 15" id="KW-0328">Glycosyltransferase</keyword>
<dbReference type="GO" id="GO:0050650">
    <property type="term" value="P:chondroitin sulfate proteoglycan biosynthetic process"/>
    <property type="evidence" value="ECO:0007669"/>
    <property type="project" value="TreeGrafter"/>
</dbReference>
<dbReference type="GO" id="GO:0015012">
    <property type="term" value="P:heparan sulfate proteoglycan biosynthetic process"/>
    <property type="evidence" value="ECO:0007669"/>
    <property type="project" value="TreeGrafter"/>
</dbReference>
<reference evidence="15 16" key="1">
    <citation type="submission" date="2020-02" db="EMBL/GenBank/DDBJ databases">
        <title>Aliifodinibius halophilus 2W32, complete genome.</title>
        <authorList>
            <person name="Li Y."/>
            <person name="Wu S."/>
        </authorList>
    </citation>
    <scope>NUCLEOTIDE SEQUENCE [LARGE SCALE GENOMIC DNA]</scope>
    <source>
        <strain evidence="15 16">2W32</strain>
    </source>
</reference>
<dbReference type="EMBL" id="JAALLS010000025">
    <property type="protein sequence ID" value="NGP89788.1"/>
    <property type="molecule type" value="Genomic_DNA"/>
</dbReference>
<dbReference type="AlphaFoldDB" id="A0A6M1T130"/>
<keyword evidence="4 15" id="KW-0808">Transferase</keyword>